<dbReference type="Gene3D" id="3.40.30.10">
    <property type="entry name" value="Glutaredoxin"/>
    <property type="match status" value="1"/>
</dbReference>
<accession>A0A6V1VKR3</accession>
<dbReference type="AlphaFoldDB" id="A0A6V1VKR3"/>
<sequence>MFSLARGMVRTVRFTGNSSSNLLRVSALIGLGIAGMNAFPTKEGLCTPKLSNDAKFLEPSAQRPSTILGTSPISGGSDRLAIKPQALPRVFLYDHCPYCTRVRIILGLKNIKHELVWMANDDFDTPISLVGKKMAPIFEYNSEERGHEVMAESLDIIARLDSDPKWGPPLLRPASDRTDFRNWINDNKVLYNRLVNPRYARSPLIPEFTFQEAREVYVKRHPLPAPSDYDVLFAMSPQFVEEMNEKLLELEPMIFSAEHCTAGGLSVDDVELFSRLRGLTVVRGLSFPPKVKAYIETMSQKTKVPLYYQLAI</sequence>
<dbReference type="InterPro" id="IPR036249">
    <property type="entry name" value="Thioredoxin-like_sf"/>
</dbReference>
<dbReference type="SUPFAM" id="SSF47616">
    <property type="entry name" value="GST C-terminal domain-like"/>
    <property type="match status" value="1"/>
</dbReference>
<dbReference type="NCBIfam" id="NF007702">
    <property type="entry name" value="PRK10387.1"/>
    <property type="match status" value="1"/>
</dbReference>
<dbReference type="EMBL" id="HBIU01051267">
    <property type="protein sequence ID" value="CAE0644441.1"/>
    <property type="molecule type" value="Transcribed_RNA"/>
</dbReference>
<dbReference type="PROSITE" id="PS00195">
    <property type="entry name" value="GLUTAREDOXIN_1"/>
    <property type="match status" value="1"/>
</dbReference>
<evidence type="ECO:0000259" key="2">
    <source>
        <dbReference type="Pfam" id="PF13417"/>
    </source>
</evidence>
<dbReference type="InterPro" id="IPR011767">
    <property type="entry name" value="GLR_AS"/>
</dbReference>
<evidence type="ECO:0000313" key="3">
    <source>
        <dbReference type="EMBL" id="CAE0644441.1"/>
    </source>
</evidence>
<dbReference type="Pfam" id="PF13417">
    <property type="entry name" value="GST_N_3"/>
    <property type="match status" value="1"/>
</dbReference>
<protein>
    <recommendedName>
        <fullName evidence="4">GST N-terminal domain-containing protein</fullName>
    </recommendedName>
</protein>
<dbReference type="Gene3D" id="1.20.1050.10">
    <property type="match status" value="1"/>
</dbReference>
<dbReference type="Pfam" id="PF04399">
    <property type="entry name" value="Glutaredoxin2_C"/>
    <property type="match status" value="1"/>
</dbReference>
<dbReference type="InterPro" id="IPR007494">
    <property type="entry name" value="Glutaredoxin2_C"/>
</dbReference>
<reference evidence="3" key="1">
    <citation type="submission" date="2021-01" db="EMBL/GenBank/DDBJ databases">
        <authorList>
            <person name="Corre E."/>
            <person name="Pelletier E."/>
            <person name="Niang G."/>
            <person name="Scheremetjew M."/>
            <person name="Finn R."/>
            <person name="Kale V."/>
            <person name="Holt S."/>
            <person name="Cochrane G."/>
            <person name="Meng A."/>
            <person name="Brown T."/>
            <person name="Cohen L."/>
        </authorList>
    </citation>
    <scope>NUCLEOTIDE SEQUENCE</scope>
    <source>
        <strain evidence="3">CCMP3107</strain>
    </source>
</reference>
<feature type="domain" description="GST N-terminal" evidence="2">
    <location>
        <begin position="93"/>
        <end position="163"/>
    </location>
</feature>
<dbReference type="CDD" id="cd03199">
    <property type="entry name" value="GST_C_GRX2"/>
    <property type="match status" value="1"/>
</dbReference>
<feature type="domain" description="Glutaredoxin 2 C-terminal" evidence="1">
    <location>
        <begin position="181"/>
        <end position="311"/>
    </location>
</feature>
<evidence type="ECO:0008006" key="4">
    <source>
        <dbReference type="Google" id="ProtNLM"/>
    </source>
</evidence>
<dbReference type="SUPFAM" id="SSF52833">
    <property type="entry name" value="Thioredoxin-like"/>
    <property type="match status" value="1"/>
</dbReference>
<gene>
    <name evidence="3" type="ORF">HAKA00212_LOCUS22665</name>
</gene>
<organism evidence="3">
    <name type="scientific">Heterosigma akashiwo</name>
    <name type="common">Chromophytic alga</name>
    <name type="synonym">Heterosigma carterae</name>
    <dbReference type="NCBI Taxonomy" id="2829"/>
    <lineage>
        <taxon>Eukaryota</taxon>
        <taxon>Sar</taxon>
        <taxon>Stramenopiles</taxon>
        <taxon>Ochrophyta</taxon>
        <taxon>Raphidophyceae</taxon>
        <taxon>Chattonellales</taxon>
        <taxon>Chattonellaceae</taxon>
        <taxon>Heterosigma</taxon>
    </lineage>
</organism>
<proteinExistence type="predicted"/>
<evidence type="ECO:0000259" key="1">
    <source>
        <dbReference type="Pfam" id="PF04399"/>
    </source>
</evidence>
<dbReference type="InterPro" id="IPR004045">
    <property type="entry name" value="Glutathione_S-Trfase_N"/>
</dbReference>
<dbReference type="InterPro" id="IPR036282">
    <property type="entry name" value="Glutathione-S-Trfase_C_sf"/>
</dbReference>
<name>A0A6V1VKR3_HETAK</name>